<gene>
    <name evidence="3" type="ORF">FNV43_RR19714</name>
</gene>
<evidence type="ECO:0000256" key="1">
    <source>
        <dbReference type="SAM" id="MobiDB-lite"/>
    </source>
</evidence>
<protein>
    <recommendedName>
        <fullName evidence="2">PB1 domain-containing protein</fullName>
    </recommendedName>
</protein>
<dbReference type="Gene3D" id="3.10.20.90">
    <property type="entry name" value="Phosphatidylinositol 3-kinase Catalytic Subunit, Chain A, domain 1"/>
    <property type="match status" value="1"/>
</dbReference>
<feature type="compositionally biased region" description="Basic and acidic residues" evidence="1">
    <location>
        <begin position="10"/>
        <end position="23"/>
    </location>
</feature>
<name>A0A8K0GTJ7_9ROSA</name>
<proteinExistence type="predicted"/>
<dbReference type="InterPro" id="IPR053198">
    <property type="entry name" value="Gynoecium_Dev_Regulator"/>
</dbReference>
<dbReference type="SUPFAM" id="SSF54277">
    <property type="entry name" value="CAD &amp; PB1 domains"/>
    <property type="match status" value="1"/>
</dbReference>
<organism evidence="3 4">
    <name type="scientific">Rhamnella rubrinervis</name>
    <dbReference type="NCBI Taxonomy" id="2594499"/>
    <lineage>
        <taxon>Eukaryota</taxon>
        <taxon>Viridiplantae</taxon>
        <taxon>Streptophyta</taxon>
        <taxon>Embryophyta</taxon>
        <taxon>Tracheophyta</taxon>
        <taxon>Spermatophyta</taxon>
        <taxon>Magnoliopsida</taxon>
        <taxon>eudicotyledons</taxon>
        <taxon>Gunneridae</taxon>
        <taxon>Pentapetalae</taxon>
        <taxon>rosids</taxon>
        <taxon>fabids</taxon>
        <taxon>Rosales</taxon>
        <taxon>Rhamnaceae</taxon>
        <taxon>rhamnoid group</taxon>
        <taxon>Rhamneae</taxon>
        <taxon>Rhamnella</taxon>
    </lineage>
</organism>
<dbReference type="PANTHER" id="PTHR31066">
    <property type="entry name" value="OS05G0427100 PROTEIN-RELATED"/>
    <property type="match status" value="1"/>
</dbReference>
<feature type="region of interest" description="Disordered" evidence="1">
    <location>
        <begin position="1"/>
        <end position="44"/>
    </location>
</feature>
<feature type="domain" description="PB1" evidence="2">
    <location>
        <begin position="60"/>
        <end position="145"/>
    </location>
</feature>
<dbReference type="PANTHER" id="PTHR31066:SF97">
    <property type="entry name" value="OS03G0401100 PROTEIN"/>
    <property type="match status" value="1"/>
</dbReference>
<sequence>MATAAKKKRLEVDGEGEKGKGSMEDSGSGNNQGVHSSRASDSSKMKVKVLCFSNCKPTFSSKGGLQYGGGKLRLVRFRNDISYDDLRDKMFSLFGEEIGEIRYYLPGHGLVSLITDEDVENMMEEFHELNSKIGPQIFKVFVEFDGYFL</sequence>
<dbReference type="EMBL" id="VOIH02000009">
    <property type="protein sequence ID" value="KAF3436961.1"/>
    <property type="molecule type" value="Genomic_DNA"/>
</dbReference>
<feature type="compositionally biased region" description="Polar residues" evidence="1">
    <location>
        <begin position="25"/>
        <end position="42"/>
    </location>
</feature>
<keyword evidence="4" id="KW-1185">Reference proteome</keyword>
<reference evidence="3" key="1">
    <citation type="submission" date="2020-03" db="EMBL/GenBank/DDBJ databases">
        <title>A high-quality chromosome-level genome assembly of a woody plant with both climbing and erect habits, Rhamnella rubrinervis.</title>
        <authorList>
            <person name="Lu Z."/>
            <person name="Yang Y."/>
            <person name="Zhu X."/>
            <person name="Sun Y."/>
        </authorList>
    </citation>
    <scope>NUCLEOTIDE SEQUENCE</scope>
    <source>
        <strain evidence="3">BYM</strain>
        <tissue evidence="3">Leaf</tissue>
    </source>
</reference>
<dbReference type="Proteomes" id="UP000796880">
    <property type="component" value="Unassembled WGS sequence"/>
</dbReference>
<evidence type="ECO:0000259" key="2">
    <source>
        <dbReference type="SMART" id="SM00666"/>
    </source>
</evidence>
<comment type="caution">
    <text evidence="3">The sequence shown here is derived from an EMBL/GenBank/DDBJ whole genome shotgun (WGS) entry which is preliminary data.</text>
</comment>
<dbReference type="AlphaFoldDB" id="A0A8K0GTJ7"/>
<evidence type="ECO:0000313" key="3">
    <source>
        <dbReference type="EMBL" id="KAF3436961.1"/>
    </source>
</evidence>
<dbReference type="InterPro" id="IPR000270">
    <property type="entry name" value="PB1_dom"/>
</dbReference>
<accession>A0A8K0GTJ7</accession>
<evidence type="ECO:0000313" key="4">
    <source>
        <dbReference type="Proteomes" id="UP000796880"/>
    </source>
</evidence>
<dbReference type="Pfam" id="PF00564">
    <property type="entry name" value="PB1"/>
    <property type="match status" value="1"/>
</dbReference>
<dbReference type="SMART" id="SM00666">
    <property type="entry name" value="PB1"/>
    <property type="match status" value="1"/>
</dbReference>